<evidence type="ECO:0000313" key="1">
    <source>
        <dbReference type="EMBL" id="JAD19972.1"/>
    </source>
</evidence>
<proteinExistence type="predicted"/>
<dbReference type="AlphaFoldDB" id="A0A0A8Y8A5"/>
<name>A0A0A8Y8A5_ARUDO</name>
<reference evidence="1" key="1">
    <citation type="submission" date="2014-09" db="EMBL/GenBank/DDBJ databases">
        <authorList>
            <person name="Magalhaes I.L.F."/>
            <person name="Oliveira U."/>
            <person name="Santos F.R."/>
            <person name="Vidigal T.H.D.A."/>
            <person name="Brescovit A.D."/>
            <person name="Santos A.J."/>
        </authorList>
    </citation>
    <scope>NUCLEOTIDE SEQUENCE</scope>
    <source>
        <tissue evidence="1">Shoot tissue taken approximately 20 cm above the soil surface</tissue>
    </source>
</reference>
<protein>
    <submittedName>
        <fullName evidence="1">Uncharacterized protein</fullName>
    </submittedName>
</protein>
<accession>A0A0A8Y8A5</accession>
<reference evidence="1" key="2">
    <citation type="journal article" date="2015" name="Data Brief">
        <title>Shoot transcriptome of the giant reed, Arundo donax.</title>
        <authorList>
            <person name="Barrero R.A."/>
            <person name="Guerrero F.D."/>
            <person name="Moolhuijzen P."/>
            <person name="Goolsby J.A."/>
            <person name="Tidwell J."/>
            <person name="Bellgard S.E."/>
            <person name="Bellgard M.I."/>
        </authorList>
    </citation>
    <scope>NUCLEOTIDE SEQUENCE</scope>
    <source>
        <tissue evidence="1">Shoot tissue taken approximately 20 cm above the soil surface</tissue>
    </source>
</reference>
<sequence length="26" mass="2797">MTKTINKTIVARGSLNSLIQDYLGGC</sequence>
<organism evidence="1">
    <name type="scientific">Arundo donax</name>
    <name type="common">Giant reed</name>
    <name type="synonym">Donax arundinaceus</name>
    <dbReference type="NCBI Taxonomy" id="35708"/>
    <lineage>
        <taxon>Eukaryota</taxon>
        <taxon>Viridiplantae</taxon>
        <taxon>Streptophyta</taxon>
        <taxon>Embryophyta</taxon>
        <taxon>Tracheophyta</taxon>
        <taxon>Spermatophyta</taxon>
        <taxon>Magnoliopsida</taxon>
        <taxon>Liliopsida</taxon>
        <taxon>Poales</taxon>
        <taxon>Poaceae</taxon>
        <taxon>PACMAD clade</taxon>
        <taxon>Arundinoideae</taxon>
        <taxon>Arundineae</taxon>
        <taxon>Arundo</taxon>
    </lineage>
</organism>
<dbReference type="EMBL" id="GBRH01277923">
    <property type="protein sequence ID" value="JAD19972.1"/>
    <property type="molecule type" value="Transcribed_RNA"/>
</dbReference>